<name>A0A650EMJ7_9FIRM</name>
<proteinExistence type="predicted"/>
<gene>
    <name evidence="1" type="ORF">Firmicute1046_1430</name>
</gene>
<accession>A0A650EMJ7</accession>
<dbReference type="AlphaFoldDB" id="A0A650EMJ7"/>
<evidence type="ECO:0000313" key="1">
    <source>
        <dbReference type="EMBL" id="QGT51067.1"/>
    </source>
</evidence>
<dbReference type="EMBL" id="MN577573">
    <property type="protein sequence ID" value="QGT51067.1"/>
    <property type="molecule type" value="Genomic_DNA"/>
</dbReference>
<protein>
    <submittedName>
        <fullName evidence="1">Uncharacterized protein</fullName>
    </submittedName>
</protein>
<organism evidence="1">
    <name type="scientific">uncultured Bacillota bacterium</name>
    <dbReference type="NCBI Taxonomy" id="344338"/>
    <lineage>
        <taxon>Bacteria</taxon>
        <taxon>Bacillati</taxon>
        <taxon>Bacillota</taxon>
        <taxon>environmental samples</taxon>
    </lineage>
</organism>
<sequence length="218" mass="25742">MQKSILKLDKVSENCYHTIFQNNHGRRIYIRLICENDEYLFTDCFYTDRPERNGTKAVPLRFHTLRCKQDDLLIVVASELDKHFFGVEFSDSENNMSAKEYIKQKSQDKRKYKFLILVNSGNVYKTRIKNRIHRSIRLEINRTGSKGVITDCRYYDRRYKRNQLYITPSGLTSNIFDFDMDNILKIVNNELNCDFTDVIITKDRFGFDATTLPICGSI</sequence>
<reference evidence="1" key="1">
    <citation type="journal article" date="2020" name="J. ISSAAS">
        <title>Lactobacilli and other gastrointestinal microbiota of Peromyscus leucopus, reservoir host for agents of Lyme disease and other zoonoses in North America.</title>
        <authorList>
            <person name="Milovic A."/>
            <person name="Bassam K."/>
            <person name="Shao H."/>
            <person name="Chatzistamou I."/>
            <person name="Tufts D.M."/>
            <person name="Diuk-Wasser M."/>
            <person name="Barbour A.G."/>
        </authorList>
    </citation>
    <scope>NUCLEOTIDE SEQUENCE</scope>
    <source>
        <strain evidence="1">LL40</strain>
    </source>
</reference>